<gene>
    <name evidence="3" type="ORF">SSOG_04995</name>
</gene>
<dbReference type="Proteomes" id="UP000003963">
    <property type="component" value="Unassembled WGS sequence"/>
</dbReference>
<dbReference type="SUPFAM" id="SSF53474">
    <property type="entry name" value="alpha/beta-Hydrolases"/>
    <property type="match status" value="1"/>
</dbReference>
<dbReference type="AlphaFoldDB" id="D9WER6"/>
<evidence type="ECO:0000259" key="2">
    <source>
        <dbReference type="Pfam" id="PF07859"/>
    </source>
</evidence>
<organism evidence="3 4">
    <name type="scientific">Streptomyces himastatinicus ATCC 53653</name>
    <dbReference type="NCBI Taxonomy" id="457427"/>
    <lineage>
        <taxon>Bacteria</taxon>
        <taxon>Bacillati</taxon>
        <taxon>Actinomycetota</taxon>
        <taxon>Actinomycetes</taxon>
        <taxon>Kitasatosporales</taxon>
        <taxon>Streptomycetaceae</taxon>
        <taxon>Streptomyces</taxon>
        <taxon>Streptomyces violaceusniger group</taxon>
    </lineage>
</organism>
<dbReference type="EMBL" id="GG657754">
    <property type="protein sequence ID" value="EFL25282.1"/>
    <property type="molecule type" value="Genomic_DNA"/>
</dbReference>
<accession>D9WER6</accession>
<dbReference type="InterPro" id="IPR013094">
    <property type="entry name" value="AB_hydrolase_3"/>
</dbReference>
<evidence type="ECO:0000313" key="4">
    <source>
        <dbReference type="Proteomes" id="UP000003963"/>
    </source>
</evidence>
<sequence length="360" mass="38883">MRSRAYPDDTSFRYRRYRYSESRYLRSRNSGPKLSGQGEDMNEVSTAQRPPEPDWLTVTAEELVAYRDAENRFRASSAARALLGDPDPGAAIRWQEVALPGRDLPVRVYRPSPGRDGEGADRTGLPLVLHVHGGGFVGTAVQCDWVTSHVAAHLPAVVVSVEHRLLAPDSPLSAAVDDGWDVLRHVVRHAAQWGIDPARTAVFGESCGALISALAAIRAEETGLRLRAQVLVNPAVDVTGTMLDHASFTEHAHTPTLAVPQLRLFQRLAVPPGTDARTLSPLYADNLGGLAPALVVVPTHDPLADHGRRYAERLRAAGTPARLTEYPEAGHAFLSLPGVVPQAEAARAEILAFLRASLTA</sequence>
<dbReference type="GO" id="GO:0016787">
    <property type="term" value="F:hydrolase activity"/>
    <property type="evidence" value="ECO:0007669"/>
    <property type="project" value="InterPro"/>
</dbReference>
<feature type="region of interest" description="Disordered" evidence="1">
    <location>
        <begin position="23"/>
        <end position="52"/>
    </location>
</feature>
<feature type="domain" description="Alpha/beta hydrolase fold-3" evidence="2">
    <location>
        <begin position="128"/>
        <end position="334"/>
    </location>
</feature>
<dbReference type="PANTHER" id="PTHR23024">
    <property type="entry name" value="ARYLACETAMIDE DEACETYLASE"/>
    <property type="match status" value="1"/>
</dbReference>
<reference evidence="3 4" key="1">
    <citation type="submission" date="2009-02" db="EMBL/GenBank/DDBJ databases">
        <title>Annotation of Streptomyces hygroscopicus strain ATCC 53653.</title>
        <authorList>
            <consortium name="The Broad Institute Genome Sequencing Platform"/>
            <consortium name="Broad Institute Microbial Sequencing Center"/>
            <person name="Fischbach M."/>
            <person name="Godfrey P."/>
            <person name="Ward D."/>
            <person name="Young S."/>
            <person name="Zeng Q."/>
            <person name="Koehrsen M."/>
            <person name="Alvarado L."/>
            <person name="Berlin A.M."/>
            <person name="Bochicchio J."/>
            <person name="Borenstein D."/>
            <person name="Chapman S.B."/>
            <person name="Chen Z."/>
            <person name="Engels R."/>
            <person name="Freedman E."/>
            <person name="Gellesch M."/>
            <person name="Goldberg J."/>
            <person name="Griggs A."/>
            <person name="Gujja S."/>
            <person name="Heilman E.R."/>
            <person name="Heiman D.I."/>
            <person name="Hepburn T.A."/>
            <person name="Howarth C."/>
            <person name="Jen D."/>
            <person name="Larson L."/>
            <person name="Lewis B."/>
            <person name="Mehta T."/>
            <person name="Park D."/>
            <person name="Pearson M."/>
            <person name="Richards J."/>
            <person name="Roberts A."/>
            <person name="Saif S."/>
            <person name="Shea T.D."/>
            <person name="Shenoy N."/>
            <person name="Sisk P."/>
            <person name="Stolte C."/>
            <person name="Sykes S.N."/>
            <person name="Thomson T."/>
            <person name="Walk T."/>
            <person name="White J."/>
            <person name="Yandava C."/>
            <person name="Straight P."/>
            <person name="Clardy J."/>
            <person name="Hung D."/>
            <person name="Kolter R."/>
            <person name="Mekalanos J."/>
            <person name="Walker S."/>
            <person name="Walsh C.T."/>
            <person name="Wieland-Brown L.C."/>
            <person name="Haas B."/>
            <person name="Nusbaum C."/>
            <person name="Birren B."/>
        </authorList>
    </citation>
    <scope>NUCLEOTIDE SEQUENCE [LARGE SCALE GENOMIC DNA]</scope>
    <source>
        <strain evidence="3 4">ATCC 53653</strain>
    </source>
</reference>
<dbReference type="InterPro" id="IPR050466">
    <property type="entry name" value="Carboxylest/Gibb_receptor"/>
</dbReference>
<dbReference type="InterPro" id="IPR029058">
    <property type="entry name" value="AB_hydrolase_fold"/>
</dbReference>
<protein>
    <submittedName>
        <fullName evidence="3">Carboxylesterase</fullName>
    </submittedName>
</protein>
<evidence type="ECO:0000313" key="3">
    <source>
        <dbReference type="EMBL" id="EFL25282.1"/>
    </source>
</evidence>
<keyword evidence="4" id="KW-1185">Reference proteome</keyword>
<dbReference type="PANTHER" id="PTHR23024:SF24">
    <property type="entry name" value="ALPHA_BETA HYDROLASE FOLD-3 DOMAIN-CONTAINING PROTEIN"/>
    <property type="match status" value="1"/>
</dbReference>
<dbReference type="HOGENOM" id="CLU_012494_6_4_11"/>
<dbReference type="Gene3D" id="3.40.50.1820">
    <property type="entry name" value="alpha/beta hydrolase"/>
    <property type="match status" value="1"/>
</dbReference>
<dbReference type="Pfam" id="PF07859">
    <property type="entry name" value="Abhydrolase_3"/>
    <property type="match status" value="1"/>
</dbReference>
<evidence type="ECO:0000256" key="1">
    <source>
        <dbReference type="SAM" id="MobiDB-lite"/>
    </source>
</evidence>
<proteinExistence type="predicted"/>
<name>D9WER6_9ACTN</name>
<dbReference type="STRING" id="457427.SSOG_04995"/>